<evidence type="ECO:0000313" key="6">
    <source>
        <dbReference type="EMBL" id="GGD29367.1"/>
    </source>
</evidence>
<evidence type="ECO:0000256" key="2">
    <source>
        <dbReference type="ARBA" id="ARBA00022801"/>
    </source>
</evidence>
<reference evidence="6" key="1">
    <citation type="journal article" date="2014" name="Int. J. Syst. Evol. Microbiol.">
        <title>Complete genome sequence of Corynebacterium casei LMG S-19264T (=DSM 44701T), isolated from a smear-ripened cheese.</title>
        <authorList>
            <consortium name="US DOE Joint Genome Institute (JGI-PGF)"/>
            <person name="Walter F."/>
            <person name="Albersmeier A."/>
            <person name="Kalinowski J."/>
            <person name="Ruckert C."/>
        </authorList>
    </citation>
    <scope>NUCLEOTIDE SEQUENCE</scope>
    <source>
        <strain evidence="6">CGMCC 1.12506</strain>
    </source>
</reference>
<evidence type="ECO:0000259" key="5">
    <source>
        <dbReference type="Pfam" id="PF18962"/>
    </source>
</evidence>
<evidence type="ECO:0000256" key="1">
    <source>
        <dbReference type="ARBA" id="ARBA00022729"/>
    </source>
</evidence>
<dbReference type="SUPFAM" id="SSF49785">
    <property type="entry name" value="Galactose-binding domain-like"/>
    <property type="match status" value="1"/>
</dbReference>
<keyword evidence="2" id="KW-0378">Hydrolase</keyword>
<dbReference type="RefSeq" id="WP_188362369.1">
    <property type="nucleotide sequence ID" value="NZ_BMFG01000007.1"/>
</dbReference>
<proteinExistence type="predicted"/>
<dbReference type="Pfam" id="PF18962">
    <property type="entry name" value="Por_Secre_tail"/>
    <property type="match status" value="1"/>
</dbReference>
<evidence type="ECO:0008006" key="8">
    <source>
        <dbReference type="Google" id="ProtNLM"/>
    </source>
</evidence>
<protein>
    <recommendedName>
        <fullName evidence="8">Por secretion system C-terminal sorting domain-containing protein</fullName>
    </recommendedName>
</protein>
<dbReference type="InterPro" id="IPR008979">
    <property type="entry name" value="Galactose-bd-like_sf"/>
</dbReference>
<sequence length="449" mass="48510">MKKITLFITLMVISVGFAQQVVVQNFETPSSFTFVGFEGLGSASIEMDPEVGGTRMNNLRLVSQSGGNPWQGAEVLQQNTLIKLTTVKTVQIDVYATQAFTLLAKVEVGGPNSAASQNYTTPNTWQTLTFTFTQGLDGTTTADGNYQKIVFFPNWNPNNAGFLPPGNFTVYIDNITSEATPILPPAEPATAAPTPPARAAADVRSIFSDAYAPISVIGYTGDDNTYNNSWCGANTTLVQIQGNNTHKVTGLGCEGVTFLAGRFDATTFTHFHMDIWTETATLDKSFNVKFSNWNGGAGEANAIEFSINNSNFLTNPNPGTWISLDIPLANFAPIVNANRNDLVQFVITSDLGTVFYDNLYLHKNTTLGVSSFEASQIKLYPNPASSNFTIEAQEILEKVAVYNLLGQEVITTTPNNQQAAIDISNLQVGVYVVKATINGAVSTTRIVKE</sequence>
<feature type="domain" description="CBM-cenC" evidence="4">
    <location>
        <begin position="37"/>
        <end position="140"/>
    </location>
</feature>
<feature type="domain" description="Secretion system C-terminal sorting" evidence="5">
    <location>
        <begin position="379"/>
        <end position="446"/>
    </location>
</feature>
<dbReference type="InterPro" id="IPR003305">
    <property type="entry name" value="CenC_carb-bd"/>
</dbReference>
<dbReference type="GO" id="GO:0016798">
    <property type="term" value="F:hydrolase activity, acting on glycosyl bonds"/>
    <property type="evidence" value="ECO:0007669"/>
    <property type="project" value="InterPro"/>
</dbReference>
<evidence type="ECO:0000313" key="7">
    <source>
        <dbReference type="Proteomes" id="UP000625735"/>
    </source>
</evidence>
<evidence type="ECO:0000256" key="3">
    <source>
        <dbReference type="SAM" id="SignalP"/>
    </source>
</evidence>
<gene>
    <name evidence="6" type="ORF">GCM10011343_19400</name>
</gene>
<feature type="signal peptide" evidence="3">
    <location>
        <begin position="1"/>
        <end position="18"/>
    </location>
</feature>
<keyword evidence="7" id="KW-1185">Reference proteome</keyword>
<dbReference type="InterPro" id="IPR026444">
    <property type="entry name" value="Secre_tail"/>
</dbReference>
<evidence type="ECO:0000259" key="4">
    <source>
        <dbReference type="Pfam" id="PF02018"/>
    </source>
</evidence>
<dbReference type="Proteomes" id="UP000625735">
    <property type="component" value="Unassembled WGS sequence"/>
</dbReference>
<dbReference type="Pfam" id="PF02018">
    <property type="entry name" value="CBM_4_9"/>
    <property type="match status" value="1"/>
</dbReference>
<reference evidence="6" key="2">
    <citation type="submission" date="2020-09" db="EMBL/GenBank/DDBJ databases">
        <authorList>
            <person name="Sun Q."/>
            <person name="Zhou Y."/>
        </authorList>
    </citation>
    <scope>NUCLEOTIDE SEQUENCE</scope>
    <source>
        <strain evidence="6">CGMCC 1.12506</strain>
    </source>
</reference>
<accession>A0A917DDP4</accession>
<dbReference type="NCBIfam" id="TIGR04183">
    <property type="entry name" value="Por_Secre_tail"/>
    <property type="match status" value="1"/>
</dbReference>
<dbReference type="EMBL" id="BMFG01000007">
    <property type="protein sequence ID" value="GGD29367.1"/>
    <property type="molecule type" value="Genomic_DNA"/>
</dbReference>
<dbReference type="AlphaFoldDB" id="A0A917DDP4"/>
<organism evidence="6 7">
    <name type="scientific">Flavobacterium orientale</name>
    <dbReference type="NCBI Taxonomy" id="1756020"/>
    <lineage>
        <taxon>Bacteria</taxon>
        <taxon>Pseudomonadati</taxon>
        <taxon>Bacteroidota</taxon>
        <taxon>Flavobacteriia</taxon>
        <taxon>Flavobacteriales</taxon>
        <taxon>Flavobacteriaceae</taxon>
        <taxon>Flavobacterium</taxon>
    </lineage>
</organism>
<dbReference type="Gene3D" id="2.60.120.260">
    <property type="entry name" value="Galactose-binding domain-like"/>
    <property type="match status" value="1"/>
</dbReference>
<keyword evidence="1 3" id="KW-0732">Signal</keyword>
<name>A0A917DDP4_9FLAO</name>
<feature type="chain" id="PRO_5036745351" description="Por secretion system C-terminal sorting domain-containing protein" evidence="3">
    <location>
        <begin position="19"/>
        <end position="449"/>
    </location>
</feature>
<comment type="caution">
    <text evidence="6">The sequence shown here is derived from an EMBL/GenBank/DDBJ whole genome shotgun (WGS) entry which is preliminary data.</text>
</comment>